<feature type="region of interest" description="Disordered" evidence="1">
    <location>
        <begin position="69"/>
        <end position="134"/>
    </location>
</feature>
<protein>
    <recommendedName>
        <fullName evidence="5">LTXXQ motif family protein</fullName>
    </recommendedName>
</protein>
<feature type="chain" id="PRO_5009255905" description="LTXXQ motif family protein" evidence="2">
    <location>
        <begin position="19"/>
        <end position="134"/>
    </location>
</feature>
<gene>
    <name evidence="3" type="ORF">SAMN04488552_1876</name>
</gene>
<dbReference type="Proteomes" id="UP000198858">
    <property type="component" value="Chromosome I"/>
</dbReference>
<dbReference type="AlphaFoldDB" id="A0A1H1NW22"/>
<name>A0A1H1NW22_9FLAO</name>
<accession>A0A1H1NW22</accession>
<organism evidence="3 4">
    <name type="scientific">Christiangramia echinicola</name>
    <dbReference type="NCBI Taxonomy" id="279359"/>
    <lineage>
        <taxon>Bacteria</taxon>
        <taxon>Pseudomonadati</taxon>
        <taxon>Bacteroidota</taxon>
        <taxon>Flavobacteriia</taxon>
        <taxon>Flavobacteriales</taxon>
        <taxon>Flavobacteriaceae</taxon>
        <taxon>Christiangramia</taxon>
    </lineage>
</organism>
<feature type="compositionally biased region" description="Basic and acidic residues" evidence="1">
    <location>
        <begin position="83"/>
        <end position="119"/>
    </location>
</feature>
<keyword evidence="2" id="KW-0732">Signal</keyword>
<dbReference type="EMBL" id="LT629745">
    <property type="protein sequence ID" value="SDS02990.1"/>
    <property type="molecule type" value="Genomic_DNA"/>
</dbReference>
<evidence type="ECO:0000256" key="1">
    <source>
        <dbReference type="SAM" id="MobiDB-lite"/>
    </source>
</evidence>
<sequence length="134" mass="16219">MKKLITVMFFLLSITVLAQERGAGRSEMSDDEMAARGARNLAMQLDLNEKQEEELKAWFAERIEYQKAQMAQKDKSRKKMKKERQEMRRDRMEMNEEQKADLREILTEEQYTKWESLQEKRRKGRKNPERMKQN</sequence>
<evidence type="ECO:0008006" key="5">
    <source>
        <dbReference type="Google" id="ProtNLM"/>
    </source>
</evidence>
<feature type="signal peptide" evidence="2">
    <location>
        <begin position="1"/>
        <end position="18"/>
    </location>
</feature>
<proteinExistence type="predicted"/>
<reference evidence="3 4" key="1">
    <citation type="submission" date="2016-10" db="EMBL/GenBank/DDBJ databases">
        <authorList>
            <person name="Varghese N."/>
            <person name="Submissions S."/>
        </authorList>
    </citation>
    <scope>NUCLEOTIDE SEQUENCE [LARGE SCALE GENOMIC DNA]</scope>
    <source>
        <strain evidence="3 4">Mar_2010_102</strain>
    </source>
</reference>
<dbReference type="RefSeq" id="WP_089662180.1">
    <property type="nucleotide sequence ID" value="NZ_LT629745.1"/>
</dbReference>
<evidence type="ECO:0000313" key="4">
    <source>
        <dbReference type="Proteomes" id="UP000198858"/>
    </source>
</evidence>
<evidence type="ECO:0000313" key="3">
    <source>
        <dbReference type="EMBL" id="SDS02990.1"/>
    </source>
</evidence>
<keyword evidence="4" id="KW-1185">Reference proteome</keyword>
<dbReference type="STRING" id="1250231.SAMN04488552_1876"/>
<evidence type="ECO:0000256" key="2">
    <source>
        <dbReference type="SAM" id="SignalP"/>
    </source>
</evidence>